<organism evidence="2 3">
    <name type="scientific">Alloalcanivorax venustensis ISO4</name>
    <dbReference type="NCBI Taxonomy" id="1177184"/>
    <lineage>
        <taxon>Bacteria</taxon>
        <taxon>Pseudomonadati</taxon>
        <taxon>Pseudomonadota</taxon>
        <taxon>Gammaproteobacteria</taxon>
        <taxon>Oceanospirillales</taxon>
        <taxon>Alcanivoracaceae</taxon>
        <taxon>Alloalcanivorax</taxon>
    </lineage>
</organism>
<dbReference type="PROSITE" id="PS51725">
    <property type="entry name" value="ABM"/>
    <property type="match status" value="1"/>
</dbReference>
<feature type="domain" description="ABM" evidence="1">
    <location>
        <begin position="2"/>
        <end position="91"/>
    </location>
</feature>
<dbReference type="PANTHER" id="PTHR33336">
    <property type="entry name" value="QUINOL MONOOXYGENASE YGIN-RELATED"/>
    <property type="match status" value="1"/>
</dbReference>
<dbReference type="Gene3D" id="3.30.70.100">
    <property type="match status" value="1"/>
</dbReference>
<dbReference type="EMBL" id="ARXR01000020">
    <property type="protein sequence ID" value="MBF5053713.1"/>
    <property type="molecule type" value="Genomic_DNA"/>
</dbReference>
<dbReference type="Pfam" id="PF03992">
    <property type="entry name" value="ABM"/>
    <property type="match status" value="1"/>
</dbReference>
<dbReference type="RefSeq" id="WP_142949802.1">
    <property type="nucleotide sequence ID" value="NZ_ARXR01000020.1"/>
</dbReference>
<dbReference type="SUPFAM" id="SSF54909">
    <property type="entry name" value="Dimeric alpha+beta barrel"/>
    <property type="match status" value="1"/>
</dbReference>
<evidence type="ECO:0000313" key="3">
    <source>
        <dbReference type="Proteomes" id="UP000644441"/>
    </source>
</evidence>
<reference evidence="2 3" key="1">
    <citation type="submission" date="2012-09" db="EMBL/GenBank/DDBJ databases">
        <title>Genome Sequence of alkane-degrading Bacterium Alcanivorax venustensis ISO4.</title>
        <authorList>
            <person name="Lai Q."/>
            <person name="Shao Z."/>
        </authorList>
    </citation>
    <scope>NUCLEOTIDE SEQUENCE [LARGE SCALE GENOMIC DNA]</scope>
    <source>
        <strain evidence="2 3">ISO4</strain>
    </source>
</reference>
<dbReference type="Proteomes" id="UP000644441">
    <property type="component" value="Unassembled WGS sequence"/>
</dbReference>
<dbReference type="InterPro" id="IPR011008">
    <property type="entry name" value="Dimeric_a/b-barrel"/>
</dbReference>
<protein>
    <recommendedName>
        <fullName evidence="1">ABM domain-containing protein</fullName>
    </recommendedName>
</protein>
<evidence type="ECO:0000313" key="2">
    <source>
        <dbReference type="EMBL" id="MBF5053713.1"/>
    </source>
</evidence>
<keyword evidence="3" id="KW-1185">Reference proteome</keyword>
<evidence type="ECO:0000259" key="1">
    <source>
        <dbReference type="PROSITE" id="PS51725"/>
    </source>
</evidence>
<dbReference type="InterPro" id="IPR007138">
    <property type="entry name" value="ABM_dom"/>
</dbReference>
<accession>A0ABS0AHV1</accession>
<gene>
    <name evidence="2" type="ORF">ISO4_02315</name>
</gene>
<comment type="caution">
    <text evidence="2">The sequence shown here is derived from an EMBL/GenBank/DDBJ whole genome shotgun (WGS) entry which is preliminary data.</text>
</comment>
<proteinExistence type="predicted"/>
<name>A0ABS0AHV1_9GAMM</name>
<dbReference type="PANTHER" id="PTHR33336:SF15">
    <property type="entry name" value="ABM DOMAIN-CONTAINING PROTEIN"/>
    <property type="match status" value="1"/>
</dbReference>
<sequence>MVIVKGVIPVRDTLRDSAVALAQELATQARAEHGCVSYEVYVKADTPRVIMLWQQWQTLDDLERHFDSDHLDAFLDRIPDMIDGEVHSMRFDVTDEDGEPVVEPPAVEVAEGTTLH</sequence>
<dbReference type="GeneID" id="99767856"/>
<dbReference type="InterPro" id="IPR050744">
    <property type="entry name" value="AI-2_Isomerase_LsrG"/>
</dbReference>